<gene>
    <name evidence="2" type="ORF">LCGC14_1357980</name>
</gene>
<feature type="compositionally biased region" description="Gly residues" evidence="1">
    <location>
        <begin position="11"/>
        <end position="20"/>
    </location>
</feature>
<dbReference type="AlphaFoldDB" id="A0A0F9NB75"/>
<feature type="region of interest" description="Disordered" evidence="1">
    <location>
        <begin position="1"/>
        <end position="20"/>
    </location>
</feature>
<feature type="non-terminal residue" evidence="2">
    <location>
        <position position="20"/>
    </location>
</feature>
<organism evidence="2">
    <name type="scientific">marine sediment metagenome</name>
    <dbReference type="NCBI Taxonomy" id="412755"/>
    <lineage>
        <taxon>unclassified sequences</taxon>
        <taxon>metagenomes</taxon>
        <taxon>ecological metagenomes</taxon>
    </lineage>
</organism>
<protein>
    <submittedName>
        <fullName evidence="2">Uncharacterized protein</fullName>
    </submittedName>
</protein>
<evidence type="ECO:0000256" key="1">
    <source>
        <dbReference type="SAM" id="MobiDB-lite"/>
    </source>
</evidence>
<accession>A0A0F9NB75</accession>
<reference evidence="2" key="1">
    <citation type="journal article" date="2015" name="Nature">
        <title>Complex archaea that bridge the gap between prokaryotes and eukaryotes.</title>
        <authorList>
            <person name="Spang A."/>
            <person name="Saw J.H."/>
            <person name="Jorgensen S.L."/>
            <person name="Zaremba-Niedzwiedzka K."/>
            <person name="Martijn J."/>
            <person name="Lind A.E."/>
            <person name="van Eijk R."/>
            <person name="Schleper C."/>
            <person name="Guy L."/>
            <person name="Ettema T.J."/>
        </authorList>
    </citation>
    <scope>NUCLEOTIDE SEQUENCE</scope>
</reference>
<comment type="caution">
    <text evidence="2">The sequence shown here is derived from an EMBL/GenBank/DDBJ whole genome shotgun (WGS) entry which is preliminary data.</text>
</comment>
<evidence type="ECO:0000313" key="2">
    <source>
        <dbReference type="EMBL" id="KKM78632.1"/>
    </source>
</evidence>
<sequence length="20" mass="2016">MIKKEGKLWAIGGGKGGTGK</sequence>
<dbReference type="EMBL" id="LAZR01008462">
    <property type="protein sequence ID" value="KKM78632.1"/>
    <property type="molecule type" value="Genomic_DNA"/>
</dbReference>
<name>A0A0F9NB75_9ZZZZ</name>
<proteinExistence type="predicted"/>